<dbReference type="Pfam" id="PF03069">
    <property type="entry name" value="FmdA_AmdA"/>
    <property type="match status" value="2"/>
</dbReference>
<dbReference type="EMBL" id="CADCUV010000014">
    <property type="protein sequence ID" value="CAA9386037.1"/>
    <property type="molecule type" value="Genomic_DNA"/>
</dbReference>
<evidence type="ECO:0000313" key="1">
    <source>
        <dbReference type="EMBL" id="CAA9386037.1"/>
    </source>
</evidence>
<proteinExistence type="predicted"/>
<protein>
    <recommendedName>
        <fullName evidence="2">Acetamidase</fullName>
    </recommendedName>
</protein>
<dbReference type="Gene3D" id="2.60.120.580">
    <property type="entry name" value="Acetamidase/Formamidase-like domains"/>
    <property type="match status" value="2"/>
</dbReference>
<evidence type="ECO:0008006" key="2">
    <source>
        <dbReference type="Google" id="ProtNLM"/>
    </source>
</evidence>
<organism evidence="1">
    <name type="scientific">uncultured Rubrobacteraceae bacterium</name>
    <dbReference type="NCBI Taxonomy" id="349277"/>
    <lineage>
        <taxon>Bacteria</taxon>
        <taxon>Bacillati</taxon>
        <taxon>Actinomycetota</taxon>
        <taxon>Rubrobacteria</taxon>
        <taxon>Rubrobacterales</taxon>
        <taxon>Rubrobacteraceae</taxon>
        <taxon>environmental samples</taxon>
    </lineage>
</organism>
<dbReference type="GO" id="GO:0016811">
    <property type="term" value="F:hydrolase activity, acting on carbon-nitrogen (but not peptide) bonds, in linear amides"/>
    <property type="evidence" value="ECO:0007669"/>
    <property type="project" value="InterPro"/>
</dbReference>
<reference evidence="1" key="1">
    <citation type="submission" date="2020-02" db="EMBL/GenBank/DDBJ databases">
        <authorList>
            <person name="Meier V. D."/>
        </authorList>
    </citation>
    <scope>NUCLEOTIDE SEQUENCE</scope>
    <source>
        <strain evidence="1">AVDCRST_MAG22</strain>
    </source>
</reference>
<accession>A0A6J4NIN9</accession>
<dbReference type="AlphaFoldDB" id="A0A6J4NIN9"/>
<dbReference type="SUPFAM" id="SSF141130">
    <property type="entry name" value="Acetamidase/Formamidase-like"/>
    <property type="match status" value="1"/>
</dbReference>
<sequence>MGHRIDPSRETLHGTFSRDLPPVLSIDSGDTVVFSTLDAGWGLGPCEGSGAPRRTFEDFRPEWRGDGHALCGPIEVRGAEPGTTLEVSIGELRPGPWGWTSAGGTYPEALGRRLGVGGREEQLRWTLDREAMVGRDQHGDSVALRPFMGVMGLPPDEPGRHPTRPPRATGGNIDCKNLVRGASLFLPVAVPGALFSVGDGHAAQGDGEVCKTAIECPMERVELTFRVRRDLRLRVPRALTDAGWLTFGFHRDLDEAMSIAVDAMLDLMGELLGVDRHRALALASVAVDLRITQVVNEAQGVHALLPHGAIR</sequence>
<gene>
    <name evidence="1" type="ORF">AVDCRST_MAG22-275</name>
</gene>
<dbReference type="PANTHER" id="PTHR31891">
    <property type="entry name" value="FORMAMIDASE C869.04-RELATED"/>
    <property type="match status" value="1"/>
</dbReference>
<dbReference type="PANTHER" id="PTHR31891:SF1">
    <property type="entry name" value="FORMAMIDASE C869.04-RELATED"/>
    <property type="match status" value="1"/>
</dbReference>
<dbReference type="Gene3D" id="3.10.28.20">
    <property type="entry name" value="Acetamidase/Formamidase-like domains"/>
    <property type="match status" value="1"/>
</dbReference>
<name>A0A6J4NIN9_9ACTN</name>
<dbReference type="InterPro" id="IPR004304">
    <property type="entry name" value="FmdA_AmdA"/>
</dbReference>